<reference evidence="1" key="1">
    <citation type="submission" date="2022-08" db="EMBL/GenBank/DDBJ databases">
        <title>Genome sequencing of Pelomonas sp. UHG3.</title>
        <authorList>
            <person name="So Y."/>
        </authorList>
    </citation>
    <scope>NUCLEOTIDE SEQUENCE</scope>
    <source>
        <strain evidence="1">UHG3</strain>
    </source>
</reference>
<comment type="caution">
    <text evidence="1">The sequence shown here is derived from an EMBL/GenBank/DDBJ whole genome shotgun (WGS) entry which is preliminary data.</text>
</comment>
<dbReference type="EMBL" id="JAPPUY010000001">
    <property type="protein sequence ID" value="MCY4743882.1"/>
    <property type="molecule type" value="Genomic_DNA"/>
</dbReference>
<sequence>MRRAWLAAVALLASAAPPSHAHWAAWCAHAAPVTPAPAELAALRRSAQALRAQREPRAEALSDYLMAQAGGDEGEHARQRLQGRARISTDPLVTVLALHMPCLQPGCRNVDAAQWSRLEPANALAWLALGGAGNEAHVLHQVAERARYLRGYQTEVAGLLRSVASTGPALRSPWALASLHALAGPCRQGPGDTGRTERCDKVAELLWQDGGATERLAALLLVHRQALLPPVRRDVWAARLRELQAVTRWLSAARIDRESPATRREVCAAFSPPLGAPSSTWGEWERAVLVLQANGMNWRGLRARGGVLPWPESP</sequence>
<name>A0ACC6C637_9BURK</name>
<protein>
    <submittedName>
        <fullName evidence="1">Uncharacterized protein</fullName>
    </submittedName>
</protein>
<gene>
    <name evidence="1" type="ORF">NYO99_02735</name>
</gene>
<keyword evidence="2" id="KW-1185">Reference proteome</keyword>
<proteinExistence type="predicted"/>
<dbReference type="Proteomes" id="UP001076464">
    <property type="component" value="Unassembled WGS sequence"/>
</dbReference>
<accession>A0ACC6C637</accession>
<evidence type="ECO:0000313" key="1">
    <source>
        <dbReference type="EMBL" id="MCY4743882.1"/>
    </source>
</evidence>
<evidence type="ECO:0000313" key="2">
    <source>
        <dbReference type="Proteomes" id="UP001076464"/>
    </source>
</evidence>
<organism evidence="1 2">
    <name type="scientific">Roseateles hydrophilus</name>
    <dbReference type="NCBI Taxonomy" id="2975054"/>
    <lineage>
        <taxon>Bacteria</taxon>
        <taxon>Pseudomonadati</taxon>
        <taxon>Pseudomonadota</taxon>
        <taxon>Betaproteobacteria</taxon>
        <taxon>Burkholderiales</taxon>
        <taxon>Sphaerotilaceae</taxon>
        <taxon>Roseateles</taxon>
    </lineage>
</organism>